<dbReference type="AlphaFoldDB" id="A0A7J4TJ87"/>
<dbReference type="PANTHER" id="PTHR43861:SF1">
    <property type="entry name" value="TRANS-ACONITATE 2-METHYLTRANSFERASE"/>
    <property type="match status" value="1"/>
</dbReference>
<dbReference type="GO" id="GO:0032259">
    <property type="term" value="P:methylation"/>
    <property type="evidence" value="ECO:0007669"/>
    <property type="project" value="UniProtKB-KW"/>
</dbReference>
<dbReference type="Gene3D" id="1.10.150.290">
    <property type="entry name" value="S-adenosyl-L-methionine-dependent methyltransferases"/>
    <property type="match status" value="1"/>
</dbReference>
<gene>
    <name evidence="2" type="ORF">HA271_04270</name>
</gene>
<comment type="caution">
    <text evidence="2">The sequence shown here is derived from an EMBL/GenBank/DDBJ whole genome shotgun (WGS) entry which is preliminary data.</text>
</comment>
<dbReference type="Pfam" id="PF13847">
    <property type="entry name" value="Methyltransf_31"/>
    <property type="match status" value="1"/>
</dbReference>
<name>A0A7J4TJ87_9EURY</name>
<keyword evidence="2" id="KW-0489">Methyltransferase</keyword>
<dbReference type="PANTHER" id="PTHR43861">
    <property type="entry name" value="TRANS-ACONITATE 2-METHYLTRANSFERASE-RELATED"/>
    <property type="match status" value="1"/>
</dbReference>
<feature type="domain" description="Methyltransferase" evidence="1">
    <location>
        <begin position="36"/>
        <end position="147"/>
    </location>
</feature>
<dbReference type="Gene3D" id="3.40.50.150">
    <property type="entry name" value="Vaccinia Virus protein VP39"/>
    <property type="match status" value="1"/>
</dbReference>
<sequence>MKNNKDWNPELYLKFKNERTQPAIDLAARINLENPEKIMDVGCGPGNSTNVLLSRWPESEIVGIDNSTSMIESAQSNYPDMEWRVEDVTRMETEEKYDIIFSNATIEWIQNQEKLINDLVKMLKDKGALAVQVPQYNTMPISQAIERVSLNKRWKEQTSQANNDFTFHSSDYYYDILSVKLKSITMWETSYFHIMPSHQNIVEMIKSTGMRTFLDRLDTREEKIEFEKDVLKEITKAYPAQKDGHVLFPFERLFFIGYK</sequence>
<dbReference type="InterPro" id="IPR023149">
    <property type="entry name" value="Trans_acon_MeTrfase_C"/>
</dbReference>
<dbReference type="CDD" id="cd02440">
    <property type="entry name" value="AdoMet_MTases"/>
    <property type="match status" value="1"/>
</dbReference>
<dbReference type="InterPro" id="IPR025714">
    <property type="entry name" value="Methyltranfer_dom"/>
</dbReference>
<dbReference type="InterPro" id="IPR029063">
    <property type="entry name" value="SAM-dependent_MTases_sf"/>
</dbReference>
<evidence type="ECO:0000259" key="1">
    <source>
        <dbReference type="Pfam" id="PF13847"/>
    </source>
</evidence>
<evidence type="ECO:0000313" key="2">
    <source>
        <dbReference type="EMBL" id="HII84054.1"/>
    </source>
</evidence>
<protein>
    <submittedName>
        <fullName evidence="2">Methyltransferase domain-containing protein</fullName>
    </submittedName>
</protein>
<dbReference type="GO" id="GO:0030798">
    <property type="term" value="F:trans-aconitate 2-methyltransferase activity"/>
    <property type="evidence" value="ECO:0007669"/>
    <property type="project" value="InterPro"/>
</dbReference>
<keyword evidence="2" id="KW-0808">Transferase</keyword>
<dbReference type="Proteomes" id="UP000586031">
    <property type="component" value="Unassembled WGS sequence"/>
</dbReference>
<reference evidence="3" key="1">
    <citation type="journal article" date="2020" name="bioRxiv">
        <title>A rank-normalized archaeal taxonomy based on genome phylogeny resolves widespread incomplete and uneven classifications.</title>
        <authorList>
            <person name="Rinke C."/>
            <person name="Chuvochina M."/>
            <person name="Mussig A.J."/>
            <person name="Chaumeil P.-A."/>
            <person name="Waite D.W."/>
            <person name="Whitman W.B."/>
            <person name="Parks D.H."/>
            <person name="Hugenholtz P."/>
        </authorList>
    </citation>
    <scope>NUCLEOTIDE SEQUENCE [LARGE SCALE GENOMIC DNA]</scope>
</reference>
<organism evidence="2 3">
    <name type="scientific">Methanobacterium subterraneum</name>
    <dbReference type="NCBI Taxonomy" id="59277"/>
    <lineage>
        <taxon>Archaea</taxon>
        <taxon>Methanobacteriati</taxon>
        <taxon>Methanobacteriota</taxon>
        <taxon>Methanomada group</taxon>
        <taxon>Methanobacteria</taxon>
        <taxon>Methanobacteriales</taxon>
        <taxon>Methanobacteriaceae</taxon>
        <taxon>Methanobacterium</taxon>
    </lineage>
</organism>
<accession>A0A7J4TJ87</accession>
<proteinExistence type="predicted"/>
<dbReference type="SUPFAM" id="SSF53335">
    <property type="entry name" value="S-adenosyl-L-methionine-dependent methyltransferases"/>
    <property type="match status" value="1"/>
</dbReference>
<dbReference type="EMBL" id="DUHE01000127">
    <property type="protein sequence ID" value="HII84054.1"/>
    <property type="molecule type" value="Genomic_DNA"/>
</dbReference>
<evidence type="ECO:0000313" key="3">
    <source>
        <dbReference type="Proteomes" id="UP000586031"/>
    </source>
</evidence>